<dbReference type="EMBL" id="BAAFST010000002">
    <property type="protein sequence ID" value="GAB1285970.1"/>
    <property type="molecule type" value="Genomic_DNA"/>
</dbReference>
<sequence length="61" mass="6329">MENVTRMVVCDLGNPMVTGTNDEAAVRTVRSWICLTGTEIPAPSFMCSVAGAGTSVAPILS</sequence>
<comment type="caution">
    <text evidence="1">The sequence shown here is derived from an EMBL/GenBank/DDBJ whole genome shotgun (WGS) entry which is preliminary data.</text>
</comment>
<proteinExistence type="predicted"/>
<evidence type="ECO:0000313" key="2">
    <source>
        <dbReference type="Proteomes" id="UP001623349"/>
    </source>
</evidence>
<organism evidence="1 2">
    <name type="scientific">Apodemus speciosus</name>
    <name type="common">Large Japanese field mouse</name>
    <dbReference type="NCBI Taxonomy" id="105296"/>
    <lineage>
        <taxon>Eukaryota</taxon>
        <taxon>Metazoa</taxon>
        <taxon>Chordata</taxon>
        <taxon>Craniata</taxon>
        <taxon>Vertebrata</taxon>
        <taxon>Euteleostomi</taxon>
        <taxon>Mammalia</taxon>
        <taxon>Eutheria</taxon>
        <taxon>Euarchontoglires</taxon>
        <taxon>Glires</taxon>
        <taxon>Rodentia</taxon>
        <taxon>Myomorpha</taxon>
        <taxon>Muroidea</taxon>
        <taxon>Muridae</taxon>
        <taxon>Murinae</taxon>
        <taxon>Apodemus</taxon>
    </lineage>
</organism>
<reference evidence="1 2" key="1">
    <citation type="submission" date="2024-08" db="EMBL/GenBank/DDBJ databases">
        <title>The draft genome of Apodemus speciosus.</title>
        <authorList>
            <person name="Nabeshima K."/>
            <person name="Suzuki S."/>
            <person name="Onuma M."/>
        </authorList>
    </citation>
    <scope>NUCLEOTIDE SEQUENCE [LARGE SCALE GENOMIC DNA]</scope>
    <source>
        <strain evidence="1">IB14-021</strain>
    </source>
</reference>
<keyword evidence="1" id="KW-0401">Integrin</keyword>
<name>A0ABQ0EFX3_APOSI</name>
<gene>
    <name evidence="1" type="ORF">APTSU1_000120000</name>
</gene>
<dbReference type="GO" id="GO:0007229">
    <property type="term" value="P:integrin-mediated signaling pathway"/>
    <property type="evidence" value="ECO:0007669"/>
    <property type="project" value="UniProtKB-KW"/>
</dbReference>
<evidence type="ECO:0000313" key="1">
    <source>
        <dbReference type="EMBL" id="GAB1285970.1"/>
    </source>
</evidence>
<dbReference type="Proteomes" id="UP001623349">
    <property type="component" value="Unassembled WGS sequence"/>
</dbReference>
<accession>A0ABQ0EFX3</accession>
<protein>
    <submittedName>
        <fullName evidence="1">Integrin alpha-8</fullName>
    </submittedName>
</protein>
<keyword evidence="2" id="KW-1185">Reference proteome</keyword>